<name>A0AA38SBC8_9PEZI</name>
<dbReference type="AlphaFoldDB" id="A0AA38SBC8"/>
<dbReference type="Proteomes" id="UP001174694">
    <property type="component" value="Unassembled WGS sequence"/>
</dbReference>
<dbReference type="EMBL" id="JANBVO010000003">
    <property type="protein sequence ID" value="KAJ9155277.1"/>
    <property type="molecule type" value="Genomic_DNA"/>
</dbReference>
<comment type="caution">
    <text evidence="2">The sequence shown here is derived from an EMBL/GenBank/DDBJ whole genome shotgun (WGS) entry which is preliminary data.</text>
</comment>
<evidence type="ECO:0000313" key="2">
    <source>
        <dbReference type="EMBL" id="KAJ9155277.1"/>
    </source>
</evidence>
<gene>
    <name evidence="2" type="ORF">NKR23_g1723</name>
</gene>
<feature type="domain" description="DUF7708" evidence="1">
    <location>
        <begin position="119"/>
        <end position="258"/>
    </location>
</feature>
<evidence type="ECO:0000313" key="3">
    <source>
        <dbReference type="Proteomes" id="UP001174694"/>
    </source>
</evidence>
<organism evidence="2 3">
    <name type="scientific">Pleurostoma richardsiae</name>
    <dbReference type="NCBI Taxonomy" id="41990"/>
    <lineage>
        <taxon>Eukaryota</taxon>
        <taxon>Fungi</taxon>
        <taxon>Dikarya</taxon>
        <taxon>Ascomycota</taxon>
        <taxon>Pezizomycotina</taxon>
        <taxon>Sordariomycetes</taxon>
        <taxon>Sordariomycetidae</taxon>
        <taxon>Calosphaeriales</taxon>
        <taxon>Pleurostomataceae</taxon>
        <taxon>Pleurostoma</taxon>
    </lineage>
</organism>
<accession>A0AA38SBC8</accession>
<sequence>MVQIAGSSKISVVWCPSFPIPDSPSSAVSASRQNSWTVRDEIIQRFSEPASDAEKHRVDRYIKAAVSAYNDAVAKLKQTLKSEDVDAILSPTASTAAELHRVAIGIQSEQASALDRRKMARFVDVLDHYAGVFDVLVQCDFGYMTLIWGTLKFALVVSKNHYSMLCRFTDMMVEVGLNLSRVELYRHIFPTGRMLELVSELYAAILEFLQEMIIYTQKRTYKKFLGSLSKPFDIQYGRLVDRIRRLQQCIEDDARAGALVLQVVQTKSLHRHRIDLSLRRDYYEAALRDIHEGQITPLFTEIKKTLFHGFEIQASYHEQLTRTFQMTSSPAWAQWLGVEQQYVPSRFSHQTTLAQAECDAPDAATCLQWAAQARAESPPDVASAFLLWARGMTAQSAAASLIFQVLQQRPAVLSAAGLTMRSFVSANASAPRLWSLLLHLVRQLGGLMVYVCIGSVGPEEFAVVRRLVELCEGWDGPPINVVLVHPFDEGFARAEDCVDLDEKYDVHPSLTTTDALHHVVLLELDVPEALSETVRQVLWEALWREVRYAVIGIAVTQAVEEIGRCAREAAGAAGDAGDGVAAAAGLWLAAVGKWTRNKRAVNNMREQIQRHLGVVDIHLPAEVRTRLEQAVREAMGSRLDVEGREELAAALRNGKSRHLEQDQRNEIWGHIQDAIRPGTLEMFNAPIGGLVGEVAVEYFGEPPESEREARTVVQETFKGLFGWNGRWKNAFLDSKVPIQEGIVASINVGLVDVIDVIVSIL</sequence>
<proteinExistence type="predicted"/>
<keyword evidence="3" id="KW-1185">Reference proteome</keyword>
<evidence type="ECO:0000259" key="1">
    <source>
        <dbReference type="Pfam" id="PF24809"/>
    </source>
</evidence>
<dbReference type="Pfam" id="PF24809">
    <property type="entry name" value="DUF7708"/>
    <property type="match status" value="1"/>
</dbReference>
<reference evidence="2" key="1">
    <citation type="submission" date="2022-07" db="EMBL/GenBank/DDBJ databases">
        <title>Fungi with potential for degradation of polypropylene.</title>
        <authorList>
            <person name="Gostincar C."/>
        </authorList>
    </citation>
    <scope>NUCLEOTIDE SEQUENCE</scope>
    <source>
        <strain evidence="2">EXF-13308</strain>
    </source>
</reference>
<protein>
    <submittedName>
        <fullName evidence="2">NACHT domain protein</fullName>
    </submittedName>
</protein>
<dbReference type="InterPro" id="IPR056125">
    <property type="entry name" value="DUF7708"/>
</dbReference>